<dbReference type="FunFam" id="3.40.140.10:FF:000011">
    <property type="entry name" value="tRNA-specific adenosine deaminase"/>
    <property type="match status" value="1"/>
</dbReference>
<proteinExistence type="inferred from homology"/>
<comment type="similarity">
    <text evidence="1">Belongs to the cytidine and deoxycytidylate deaminase family.</text>
</comment>
<dbReference type="PANTHER" id="PTHR11079">
    <property type="entry name" value="CYTOSINE DEAMINASE FAMILY MEMBER"/>
    <property type="match status" value="1"/>
</dbReference>
<keyword evidence="7" id="KW-1185">Reference proteome</keyword>
<dbReference type="InterPro" id="IPR016193">
    <property type="entry name" value="Cytidine_deaminase-like"/>
</dbReference>
<evidence type="ECO:0000259" key="5">
    <source>
        <dbReference type="PROSITE" id="PS51747"/>
    </source>
</evidence>
<evidence type="ECO:0000313" key="7">
    <source>
        <dbReference type="Proteomes" id="UP000095228"/>
    </source>
</evidence>
<dbReference type="GO" id="GO:0008270">
    <property type="term" value="F:zinc ion binding"/>
    <property type="evidence" value="ECO:0007669"/>
    <property type="project" value="InterPro"/>
</dbReference>
<dbReference type="Proteomes" id="UP000095228">
    <property type="component" value="Chromosome"/>
</dbReference>
<dbReference type="InterPro" id="IPR002125">
    <property type="entry name" value="CMP_dCMP_dom"/>
</dbReference>
<keyword evidence="3 6" id="KW-0378">Hydrolase</keyword>
<dbReference type="KEGG" id="obg:Verru16b_01358"/>
<dbReference type="Pfam" id="PF00383">
    <property type="entry name" value="dCMP_cyt_deam_1"/>
    <property type="match status" value="1"/>
</dbReference>
<dbReference type="GO" id="GO:0006152">
    <property type="term" value="P:purine nucleoside catabolic process"/>
    <property type="evidence" value="ECO:0007669"/>
    <property type="project" value="TreeGrafter"/>
</dbReference>
<gene>
    <name evidence="6" type="primary">guaD</name>
    <name evidence="6" type="ORF">Verru16b_01358</name>
</gene>
<dbReference type="EMBL" id="CP016094">
    <property type="protein sequence ID" value="AOS44297.1"/>
    <property type="molecule type" value="Genomic_DNA"/>
</dbReference>
<protein>
    <submittedName>
        <fullName evidence="6">Guanine deaminase</fullName>
        <ecNumber evidence="6">3.5.4.3</ecNumber>
    </submittedName>
</protein>
<sequence>MARLLLSSVPMTQDEFMHEAIKLAEDGMHGGRGGPFGCVVVRAGEIVGRGQNRVTSTNDPTAHAEVTAIRDACTNLNTFQLTDCELYTSCEPCPMCLAAVYWARIPTVYYGNTRADAAAIGFDDDFIYQQVPLPPEKRTVRMTPLQREKALTTFQAWAAKADKVRY</sequence>
<evidence type="ECO:0000256" key="2">
    <source>
        <dbReference type="ARBA" id="ARBA00022723"/>
    </source>
</evidence>
<dbReference type="CDD" id="cd01285">
    <property type="entry name" value="nucleoside_deaminase"/>
    <property type="match status" value="1"/>
</dbReference>
<evidence type="ECO:0000313" key="6">
    <source>
        <dbReference type="EMBL" id="AOS44297.1"/>
    </source>
</evidence>
<dbReference type="AlphaFoldDB" id="A0A1D8ATT6"/>
<dbReference type="PANTHER" id="PTHR11079:SF161">
    <property type="entry name" value="CMP_DCMP-TYPE DEAMINASE DOMAIN-CONTAINING PROTEIN"/>
    <property type="match status" value="1"/>
</dbReference>
<dbReference type="EC" id="3.5.4.3" evidence="6"/>
<dbReference type="SUPFAM" id="SSF53927">
    <property type="entry name" value="Cytidine deaminase-like"/>
    <property type="match status" value="1"/>
</dbReference>
<dbReference type="InterPro" id="IPR016192">
    <property type="entry name" value="APOBEC/CMP_deaminase_Zn-bd"/>
</dbReference>
<dbReference type="RefSeq" id="WP_237023481.1">
    <property type="nucleotide sequence ID" value="NZ_CP016094.1"/>
</dbReference>
<evidence type="ECO:0000256" key="4">
    <source>
        <dbReference type="ARBA" id="ARBA00022833"/>
    </source>
</evidence>
<feature type="domain" description="CMP/dCMP-type deaminase" evidence="5">
    <location>
        <begin position="11"/>
        <end position="123"/>
    </location>
</feature>
<reference evidence="6 7" key="1">
    <citation type="submission" date="2016-06" db="EMBL/GenBank/DDBJ databases">
        <title>Three novel species with peptidoglycan cell walls form the new genus Lacunisphaera gen. nov. in the family Opitutaceae of the verrucomicrobial subdivision 4.</title>
        <authorList>
            <person name="Rast P."/>
            <person name="Gloeckner I."/>
            <person name="Jogler M."/>
            <person name="Boedeker C."/>
            <person name="Jeske O."/>
            <person name="Wiegand S."/>
            <person name="Reinhardt R."/>
            <person name="Schumann P."/>
            <person name="Rohde M."/>
            <person name="Spring S."/>
            <person name="Gloeckner F.O."/>
            <person name="Jogler C."/>
        </authorList>
    </citation>
    <scope>NUCLEOTIDE SEQUENCE [LARGE SCALE GENOMIC DNA]</scope>
    <source>
        <strain evidence="6 7">IG16b</strain>
    </source>
</reference>
<dbReference type="GO" id="GO:0008892">
    <property type="term" value="F:guanine deaminase activity"/>
    <property type="evidence" value="ECO:0007669"/>
    <property type="project" value="UniProtKB-EC"/>
</dbReference>
<evidence type="ECO:0000256" key="3">
    <source>
        <dbReference type="ARBA" id="ARBA00022801"/>
    </source>
</evidence>
<keyword evidence="2" id="KW-0479">Metal-binding</keyword>
<dbReference type="PATRIC" id="fig|1838286.3.peg.1368"/>
<keyword evidence="4" id="KW-0862">Zinc</keyword>
<dbReference type="PROSITE" id="PS00903">
    <property type="entry name" value="CYT_DCMP_DEAMINASES_1"/>
    <property type="match status" value="1"/>
</dbReference>
<dbReference type="Gene3D" id="3.40.140.10">
    <property type="entry name" value="Cytidine Deaminase, domain 2"/>
    <property type="match status" value="1"/>
</dbReference>
<dbReference type="GO" id="GO:0047974">
    <property type="term" value="F:guanosine deaminase activity"/>
    <property type="evidence" value="ECO:0007669"/>
    <property type="project" value="TreeGrafter"/>
</dbReference>
<dbReference type="STRING" id="1838286.Verru16b_01358"/>
<name>A0A1D8ATT6_9BACT</name>
<accession>A0A1D8ATT6</accession>
<dbReference type="PROSITE" id="PS51747">
    <property type="entry name" value="CYT_DCMP_DEAMINASES_2"/>
    <property type="match status" value="1"/>
</dbReference>
<evidence type="ECO:0000256" key="1">
    <source>
        <dbReference type="ARBA" id="ARBA00006576"/>
    </source>
</evidence>
<organism evidence="6 7">
    <name type="scientific">Lacunisphaera limnophila</name>
    <dbReference type="NCBI Taxonomy" id="1838286"/>
    <lineage>
        <taxon>Bacteria</taxon>
        <taxon>Pseudomonadati</taxon>
        <taxon>Verrucomicrobiota</taxon>
        <taxon>Opitutia</taxon>
        <taxon>Opitutales</taxon>
        <taxon>Opitutaceae</taxon>
        <taxon>Lacunisphaera</taxon>
    </lineage>
</organism>